<evidence type="ECO:0000256" key="1">
    <source>
        <dbReference type="SAM" id="Phobius"/>
    </source>
</evidence>
<accession>A0ABP8IT59</accession>
<feature type="transmembrane region" description="Helical" evidence="1">
    <location>
        <begin position="57"/>
        <end position="77"/>
    </location>
</feature>
<protein>
    <recommendedName>
        <fullName evidence="4">DUF3137 domain-containing protein</fullName>
    </recommendedName>
</protein>
<proteinExistence type="predicted"/>
<keyword evidence="1" id="KW-0472">Membrane</keyword>
<keyword evidence="1" id="KW-1133">Transmembrane helix</keyword>
<evidence type="ECO:0008006" key="4">
    <source>
        <dbReference type="Google" id="ProtNLM"/>
    </source>
</evidence>
<reference evidence="3" key="1">
    <citation type="journal article" date="2019" name="Int. J. Syst. Evol. Microbiol.">
        <title>The Global Catalogue of Microorganisms (GCM) 10K type strain sequencing project: providing services to taxonomists for standard genome sequencing and annotation.</title>
        <authorList>
            <consortium name="The Broad Institute Genomics Platform"/>
            <consortium name="The Broad Institute Genome Sequencing Center for Infectious Disease"/>
            <person name="Wu L."/>
            <person name="Ma J."/>
        </authorList>
    </citation>
    <scope>NUCLEOTIDE SEQUENCE [LARGE SCALE GENOMIC DNA]</scope>
    <source>
        <strain evidence="3">JCM 17923</strain>
    </source>
</reference>
<sequence length="181" mass="21058">MSFWYPNLSEEQVAQSIRENRLVIPPNWSSKVFGALFILVYWGFCGYFIFNAPTTAYRILAALLFPFLGWLFFYAVYCQLRENRLTTLETGLSAEANHQLIVTVFNELNWNIQQNTPQMVRAFPNGYIRQVGIAFIQPDKVLLNVLHLGHRRGRFPFSFGLNERTLQLLINRIRQHLAVSS</sequence>
<dbReference type="Proteomes" id="UP001501153">
    <property type="component" value="Unassembled WGS sequence"/>
</dbReference>
<evidence type="ECO:0000313" key="2">
    <source>
        <dbReference type="EMBL" id="GAA4369487.1"/>
    </source>
</evidence>
<evidence type="ECO:0000313" key="3">
    <source>
        <dbReference type="Proteomes" id="UP001501153"/>
    </source>
</evidence>
<comment type="caution">
    <text evidence="2">The sequence shown here is derived from an EMBL/GenBank/DDBJ whole genome shotgun (WGS) entry which is preliminary data.</text>
</comment>
<feature type="transmembrane region" description="Helical" evidence="1">
    <location>
        <begin position="32"/>
        <end position="50"/>
    </location>
</feature>
<name>A0ABP8IT59_9BACT</name>
<keyword evidence="3" id="KW-1185">Reference proteome</keyword>
<dbReference type="EMBL" id="BAABGZ010000081">
    <property type="protein sequence ID" value="GAA4369487.1"/>
    <property type="molecule type" value="Genomic_DNA"/>
</dbReference>
<dbReference type="RefSeq" id="WP_345238234.1">
    <property type="nucleotide sequence ID" value="NZ_BAABGZ010000081.1"/>
</dbReference>
<keyword evidence="1" id="KW-0812">Transmembrane</keyword>
<organism evidence="2 3">
    <name type="scientific">Hymenobacter saemangeumensis</name>
    <dbReference type="NCBI Taxonomy" id="1084522"/>
    <lineage>
        <taxon>Bacteria</taxon>
        <taxon>Pseudomonadati</taxon>
        <taxon>Bacteroidota</taxon>
        <taxon>Cytophagia</taxon>
        <taxon>Cytophagales</taxon>
        <taxon>Hymenobacteraceae</taxon>
        <taxon>Hymenobacter</taxon>
    </lineage>
</organism>
<gene>
    <name evidence="2" type="ORF">GCM10023185_43150</name>
</gene>